<dbReference type="Gene3D" id="2.150.10.10">
    <property type="entry name" value="Serralysin-like metalloprotease, C-terminal"/>
    <property type="match status" value="2"/>
</dbReference>
<dbReference type="InterPro" id="IPR011049">
    <property type="entry name" value="Serralysin-like_metalloprot_C"/>
</dbReference>
<gene>
    <name evidence="3" type="ORF">GB927_014770</name>
</gene>
<dbReference type="RefSeq" id="WP_256117880.1">
    <property type="nucleotide sequence ID" value="NZ_WHSB02000005.1"/>
</dbReference>
<dbReference type="PRINTS" id="PR00313">
    <property type="entry name" value="CABNDNGRPT"/>
</dbReference>
<dbReference type="Pfam" id="PF00353">
    <property type="entry name" value="HemolysinCabind"/>
    <property type="match status" value="4"/>
</dbReference>
<accession>A0ABT1R813</accession>
<evidence type="ECO:0000313" key="4">
    <source>
        <dbReference type="Proteomes" id="UP000996601"/>
    </source>
</evidence>
<evidence type="ECO:0008006" key="5">
    <source>
        <dbReference type="Google" id="ProtNLM"/>
    </source>
</evidence>
<dbReference type="InterPro" id="IPR001343">
    <property type="entry name" value="Hemolysn_Ca-bd"/>
</dbReference>
<dbReference type="PANTHER" id="PTHR38340:SF1">
    <property type="entry name" value="S-LAYER PROTEIN"/>
    <property type="match status" value="1"/>
</dbReference>
<keyword evidence="2" id="KW-0964">Secreted</keyword>
<sequence>MGTTQLYSELTRGDTFNHGIYTSGDEYYPIFKIGRDVVGRFTGSIDEYLGADHDDYFVIDLAGSGLKAGDTLLVTMTADTGSDLSLRWGGYGYEFLDAYGPDYQHHFLSNEKTYGKITIPDGVDVISFQVYSYSDNKSNYNIDLMHTGKLRPLLKFSGVGERPELFNLSDAVEPVEVVAGNGNDFTWTGKADDIIYCGFGRDIAVGLDGNDLIYGFNKSDISGLKAGDNTASASNPGAKDGADQLLGGRGNDKIYGGAGGDYIHGEWNNDTLYGQDGNDLMYGGYGADVMNGGRGNDVMYGGSEAKPRGDWFGEALTLTWDGTTGKVMTPQAWTIAGEAQADDKSNDRMSGGDGNDRMWGQGGNDKLYGGLGKDLLVGGSGKDTFVFDTKLGSKNIDTIDDFSVKDDTIFLDRSIFTKVGKVGDLSSQSFYVGVKAHDASDRIIYDKATGKLWYDADGSGGGKAIQFGLLDKGLNMTASDFDIIS</sequence>
<dbReference type="EMBL" id="WHSB02000005">
    <property type="protein sequence ID" value="MCQ4631313.1"/>
    <property type="molecule type" value="Genomic_DNA"/>
</dbReference>
<name>A0ABT1R813_9HYPH</name>
<evidence type="ECO:0000256" key="2">
    <source>
        <dbReference type="ARBA" id="ARBA00022525"/>
    </source>
</evidence>
<dbReference type="PROSITE" id="PS00330">
    <property type="entry name" value="HEMOLYSIN_CALCIUM"/>
    <property type="match status" value="1"/>
</dbReference>
<dbReference type="InterPro" id="IPR050557">
    <property type="entry name" value="RTX_toxin/Mannuronan_C5-epim"/>
</dbReference>
<dbReference type="PANTHER" id="PTHR38340">
    <property type="entry name" value="S-LAYER PROTEIN"/>
    <property type="match status" value="1"/>
</dbReference>
<organism evidence="3 4">
    <name type="scientific">Shinella lacus</name>
    <dbReference type="NCBI Taxonomy" id="2654216"/>
    <lineage>
        <taxon>Bacteria</taxon>
        <taxon>Pseudomonadati</taxon>
        <taxon>Pseudomonadota</taxon>
        <taxon>Alphaproteobacteria</taxon>
        <taxon>Hyphomicrobiales</taxon>
        <taxon>Rhizobiaceae</taxon>
        <taxon>Shinella</taxon>
    </lineage>
</organism>
<evidence type="ECO:0000256" key="1">
    <source>
        <dbReference type="ARBA" id="ARBA00004613"/>
    </source>
</evidence>
<dbReference type="InterPro" id="IPR018511">
    <property type="entry name" value="Hemolysin-typ_Ca-bd_CS"/>
</dbReference>
<comment type="caution">
    <text evidence="3">The sequence shown here is derived from an EMBL/GenBank/DDBJ whole genome shotgun (WGS) entry which is preliminary data.</text>
</comment>
<comment type="subcellular location">
    <subcellularLocation>
        <location evidence="1">Secreted</location>
    </subcellularLocation>
</comment>
<keyword evidence="4" id="KW-1185">Reference proteome</keyword>
<evidence type="ECO:0000313" key="3">
    <source>
        <dbReference type="EMBL" id="MCQ4631313.1"/>
    </source>
</evidence>
<protein>
    <recommendedName>
        <fullName evidence="5">Hemolysin type calcium-binding protein</fullName>
    </recommendedName>
</protein>
<reference evidence="3" key="1">
    <citation type="submission" date="2021-07" db="EMBL/GenBank/DDBJ databases">
        <title>Shinella sp. nov., a novel member of the genus Shinella from water.</title>
        <authorList>
            <person name="Deng Y."/>
        </authorList>
    </citation>
    <scope>NUCLEOTIDE SEQUENCE</scope>
    <source>
        <strain evidence="3">CPCC 100929</strain>
    </source>
</reference>
<dbReference type="Proteomes" id="UP000996601">
    <property type="component" value="Unassembled WGS sequence"/>
</dbReference>
<dbReference type="SUPFAM" id="SSF51120">
    <property type="entry name" value="beta-Roll"/>
    <property type="match status" value="2"/>
</dbReference>
<proteinExistence type="predicted"/>